<dbReference type="GeneID" id="30147640"/>
<protein>
    <recommendedName>
        <fullName evidence="7">U three protein 23</fullName>
    </recommendedName>
</protein>
<dbReference type="InterPro" id="IPR029060">
    <property type="entry name" value="PIN-like_dom_sf"/>
</dbReference>
<dbReference type="EMBL" id="KV454438">
    <property type="protein sequence ID" value="ODQ77847.1"/>
    <property type="molecule type" value="Genomic_DNA"/>
</dbReference>
<dbReference type="RefSeq" id="XP_018983175.1">
    <property type="nucleotide sequence ID" value="XM_019129787.1"/>
</dbReference>
<dbReference type="Gene3D" id="3.40.50.1010">
    <property type="entry name" value="5'-nuclease"/>
    <property type="match status" value="1"/>
</dbReference>
<comment type="subcellular location">
    <subcellularLocation>
        <location evidence="1">Nucleus</location>
        <location evidence="1">Nucleolus</location>
    </subcellularLocation>
</comment>
<name>A0A1E3QLI4_9ASCO</name>
<dbReference type="OrthoDB" id="25675at2759"/>
<feature type="domain" description="UTP23 sensor motif region" evidence="9">
    <location>
        <begin position="199"/>
        <end position="217"/>
    </location>
</feature>
<dbReference type="GO" id="GO:0032040">
    <property type="term" value="C:small-subunit processome"/>
    <property type="evidence" value="ECO:0007669"/>
    <property type="project" value="InterPro"/>
</dbReference>
<gene>
    <name evidence="10" type="ORF">BABINDRAFT_163227</name>
</gene>
<dbReference type="AlphaFoldDB" id="A0A1E3QLI4"/>
<evidence type="ECO:0000256" key="4">
    <source>
        <dbReference type="ARBA" id="ARBA00023242"/>
    </source>
</evidence>
<evidence type="ECO:0000313" key="11">
    <source>
        <dbReference type="Proteomes" id="UP000094336"/>
    </source>
</evidence>
<proteinExistence type="inferred from homology"/>
<evidence type="ECO:0000256" key="5">
    <source>
        <dbReference type="ARBA" id="ARBA00037300"/>
    </source>
</evidence>
<keyword evidence="4" id="KW-0539">Nucleus</keyword>
<dbReference type="STRING" id="984486.A0A1E3QLI4"/>
<keyword evidence="3" id="KW-0698">rRNA processing</keyword>
<evidence type="ECO:0000256" key="7">
    <source>
        <dbReference type="ARBA" id="ARBA00076388"/>
    </source>
</evidence>
<reference evidence="11" key="1">
    <citation type="submission" date="2016-05" db="EMBL/GenBank/DDBJ databases">
        <title>Comparative genomics of biotechnologically important yeasts.</title>
        <authorList>
            <consortium name="DOE Joint Genome Institute"/>
            <person name="Riley R."/>
            <person name="Haridas S."/>
            <person name="Wolfe K.H."/>
            <person name="Lopes M.R."/>
            <person name="Hittinger C.T."/>
            <person name="Goker M."/>
            <person name="Salamov A."/>
            <person name="Wisecaver J."/>
            <person name="Long T.M."/>
            <person name="Aerts A.L."/>
            <person name="Barry K."/>
            <person name="Choi C."/>
            <person name="Clum A."/>
            <person name="Coughlan A.Y."/>
            <person name="Deshpande S."/>
            <person name="Douglass A.P."/>
            <person name="Hanson S.J."/>
            <person name="Klenk H.-P."/>
            <person name="Labutti K."/>
            <person name="Lapidus A."/>
            <person name="Lindquist E."/>
            <person name="Lipzen A."/>
            <person name="Meier-Kolthoff J.P."/>
            <person name="Ohm R.A."/>
            <person name="Otillar R.P."/>
            <person name="Pangilinan J."/>
            <person name="Peng Y."/>
            <person name="Rokas A."/>
            <person name="Rosa C.A."/>
            <person name="Scheuner C."/>
            <person name="Sibirny A.A."/>
            <person name="Slot J.C."/>
            <person name="Stielow J.B."/>
            <person name="Sun H."/>
            <person name="Kurtzman C.P."/>
            <person name="Blackwell M."/>
            <person name="Grigoriev I.V."/>
            <person name="Jeffries T.W."/>
        </authorList>
    </citation>
    <scope>NUCLEOTIDE SEQUENCE [LARGE SCALE GENOMIC DNA]</scope>
    <source>
        <strain evidence="11">NRRL Y-12698</strain>
    </source>
</reference>
<dbReference type="FunFam" id="3.40.50.1010:FF:000006">
    <property type="entry name" value="rRNA-processing protein UTP23 homolog"/>
    <property type="match status" value="1"/>
</dbReference>
<organism evidence="10 11">
    <name type="scientific">Babjeviella inositovora NRRL Y-12698</name>
    <dbReference type="NCBI Taxonomy" id="984486"/>
    <lineage>
        <taxon>Eukaryota</taxon>
        <taxon>Fungi</taxon>
        <taxon>Dikarya</taxon>
        <taxon>Ascomycota</taxon>
        <taxon>Saccharomycotina</taxon>
        <taxon>Pichiomycetes</taxon>
        <taxon>Serinales incertae sedis</taxon>
        <taxon>Babjeviella</taxon>
    </lineage>
</organism>
<dbReference type="Pfam" id="PF04900">
    <property type="entry name" value="Fcf1"/>
    <property type="match status" value="1"/>
</dbReference>
<comment type="function">
    <text evidence="5">Involved in rRNA-processing and ribosome biogenesis.</text>
</comment>
<dbReference type="GO" id="GO:0006364">
    <property type="term" value="P:rRNA processing"/>
    <property type="evidence" value="ECO:0007669"/>
    <property type="project" value="UniProtKB-KW"/>
</dbReference>
<dbReference type="SUPFAM" id="SSF88723">
    <property type="entry name" value="PIN domain-like"/>
    <property type="match status" value="1"/>
</dbReference>
<evidence type="ECO:0000256" key="8">
    <source>
        <dbReference type="SAM" id="MobiDB-lite"/>
    </source>
</evidence>
<sequence length="268" mass="30134">MKQKRAKAYKKQMVLYQHAFKFREPYQTIVDHEIILYAEKADVNLTKGLTTTIHGEVKPMITQCCMQALYDSKNQEAIEYAKTFERRRCNHPPTDPIPPSECIKSVVDVKGENKHRYVVATQDEVLRKKLKKVPGVPMVYVEKGVMIMAQLSAASARHAERYERLKLTGGLNQKKAGLNVPIGASKPPKPPVDGKVEKPKKKTGPKQPNPLSMKKKREEQKVQAVKTEEVQEDAKKRRRKRGKGDKSGTNSEAEGSAGEEAEEVAASE</sequence>
<evidence type="ECO:0000313" key="10">
    <source>
        <dbReference type="EMBL" id="ODQ77847.1"/>
    </source>
</evidence>
<feature type="region of interest" description="Disordered" evidence="8">
    <location>
        <begin position="175"/>
        <end position="268"/>
    </location>
</feature>
<keyword evidence="2" id="KW-0690">Ribosome biogenesis</keyword>
<evidence type="ECO:0000259" key="9">
    <source>
        <dbReference type="Pfam" id="PF24779"/>
    </source>
</evidence>
<keyword evidence="11" id="KW-1185">Reference proteome</keyword>
<feature type="compositionally biased region" description="Acidic residues" evidence="8">
    <location>
        <begin position="257"/>
        <end position="268"/>
    </location>
</feature>
<evidence type="ECO:0000256" key="6">
    <source>
        <dbReference type="ARBA" id="ARBA00038503"/>
    </source>
</evidence>
<dbReference type="InterPro" id="IPR057776">
    <property type="entry name" value="UTP23_sensor"/>
</dbReference>
<dbReference type="PANTHER" id="PTHR12416">
    <property type="entry name" value="RRNA-PROCESSING PROTEIN UTP23 HOMOLOG"/>
    <property type="match status" value="1"/>
</dbReference>
<dbReference type="Proteomes" id="UP000094336">
    <property type="component" value="Unassembled WGS sequence"/>
</dbReference>
<evidence type="ECO:0000256" key="1">
    <source>
        <dbReference type="ARBA" id="ARBA00004604"/>
    </source>
</evidence>
<dbReference type="InterPro" id="IPR006984">
    <property type="entry name" value="Fcf1/UTP23"/>
</dbReference>
<accession>A0A1E3QLI4</accession>
<feature type="compositionally biased region" description="Basic and acidic residues" evidence="8">
    <location>
        <begin position="216"/>
        <end position="235"/>
    </location>
</feature>
<comment type="similarity">
    <text evidence="6">Belongs to the UTP23/FCF1 family. UTP23 subfamily.</text>
</comment>
<dbReference type="CDD" id="cd09865">
    <property type="entry name" value="PIN_ScUtp23p-like"/>
    <property type="match status" value="1"/>
</dbReference>
<dbReference type="Pfam" id="PF24779">
    <property type="entry name" value="UTP23_sensor"/>
    <property type="match status" value="1"/>
</dbReference>
<evidence type="ECO:0000256" key="2">
    <source>
        <dbReference type="ARBA" id="ARBA00022517"/>
    </source>
</evidence>
<evidence type="ECO:0000256" key="3">
    <source>
        <dbReference type="ARBA" id="ARBA00022552"/>
    </source>
</evidence>